<accession>A0A672FES3</accession>
<feature type="coiled-coil region" evidence="6">
    <location>
        <begin position="361"/>
        <end position="489"/>
    </location>
</feature>
<feature type="coiled-coil region" evidence="6">
    <location>
        <begin position="203"/>
        <end position="255"/>
    </location>
</feature>
<dbReference type="FunCoup" id="A0A672FES3">
    <property type="interactions" value="225"/>
</dbReference>
<dbReference type="GO" id="GO:0005856">
    <property type="term" value="C:cytoskeleton"/>
    <property type="evidence" value="ECO:0007669"/>
    <property type="project" value="UniProtKB-ARBA"/>
</dbReference>
<dbReference type="GO" id="GO:0032391">
    <property type="term" value="C:photoreceptor connecting cilium"/>
    <property type="evidence" value="ECO:0007669"/>
    <property type="project" value="TreeGrafter"/>
</dbReference>
<evidence type="ECO:0000256" key="1">
    <source>
        <dbReference type="ARBA" id="ARBA00004138"/>
    </source>
</evidence>
<dbReference type="InterPro" id="IPR035892">
    <property type="entry name" value="C2_domain_sf"/>
</dbReference>
<dbReference type="InParanoid" id="A0A672FES3"/>
<gene>
    <name evidence="9" type="primary">rpgrip1l</name>
</gene>
<dbReference type="OMA" id="HMERIRF"/>
<dbReference type="InterPro" id="IPR021656">
    <property type="entry name" value="C2-C2_1"/>
</dbReference>
<feature type="coiled-coil region" evidence="6">
    <location>
        <begin position="303"/>
        <end position="330"/>
    </location>
</feature>
<evidence type="ECO:0000256" key="2">
    <source>
        <dbReference type="ARBA" id="ARBA00006042"/>
    </source>
</evidence>
<comment type="similarity">
    <text evidence="2">Belongs to the RPGRIP1 family.</text>
</comment>
<dbReference type="PANTHER" id="PTHR14240:SF1">
    <property type="entry name" value="PROTEIN FANTOM-RELATED"/>
    <property type="match status" value="1"/>
</dbReference>
<keyword evidence="10" id="KW-1185">Reference proteome</keyword>
<keyword evidence="5" id="KW-0966">Cell projection</keyword>
<feature type="region of interest" description="Disordered" evidence="7">
    <location>
        <begin position="829"/>
        <end position="869"/>
    </location>
</feature>
<comment type="subcellular location">
    <subcellularLocation>
        <location evidence="1">Cell projection</location>
        <location evidence="1">Cilium</location>
    </subcellularLocation>
</comment>
<feature type="domain" description="C2" evidence="8">
    <location>
        <begin position="682"/>
        <end position="805"/>
    </location>
</feature>
<feature type="compositionally biased region" description="Acidic residues" evidence="7">
    <location>
        <begin position="839"/>
        <end position="869"/>
    </location>
</feature>
<keyword evidence="4" id="KW-0969">Cilium</keyword>
<feature type="compositionally biased region" description="Low complexity" evidence="7">
    <location>
        <begin position="178"/>
        <end position="190"/>
    </location>
</feature>
<name>A0A672FES3_SALFA</name>
<keyword evidence="3 6" id="KW-0175">Coiled coil</keyword>
<dbReference type="Ensembl" id="ENSSFAT00005004493.1">
    <property type="protein sequence ID" value="ENSSFAP00005004207.1"/>
    <property type="gene ID" value="ENSSFAG00005002817.1"/>
</dbReference>
<dbReference type="InterPro" id="IPR031139">
    <property type="entry name" value="RPGRIP1_fam"/>
</dbReference>
<reference evidence="9" key="1">
    <citation type="submission" date="2019-06" db="EMBL/GenBank/DDBJ databases">
        <authorList>
            <consortium name="Wellcome Sanger Institute Data Sharing"/>
        </authorList>
    </citation>
    <scope>NUCLEOTIDE SEQUENCE [LARGE SCALE GENOMIC DNA]</scope>
</reference>
<dbReference type="PANTHER" id="PTHR14240">
    <property type="entry name" value="RETINITIS PIGMENTOSA GTPASE REGULATOR-INTERACTING PROTEIN"/>
    <property type="match status" value="1"/>
</dbReference>
<dbReference type="Pfam" id="PF18111">
    <property type="entry name" value="RPGR1_C"/>
    <property type="match status" value="1"/>
</dbReference>
<reference evidence="9" key="3">
    <citation type="submission" date="2025-09" db="UniProtKB">
        <authorList>
            <consortium name="Ensembl"/>
        </authorList>
    </citation>
    <scope>IDENTIFICATION</scope>
</reference>
<evidence type="ECO:0000256" key="6">
    <source>
        <dbReference type="SAM" id="Coils"/>
    </source>
</evidence>
<evidence type="ECO:0000313" key="9">
    <source>
        <dbReference type="Ensembl" id="ENSSFAP00005004207.1"/>
    </source>
</evidence>
<feature type="region of interest" description="Disordered" evidence="7">
    <location>
        <begin position="133"/>
        <end position="197"/>
    </location>
</feature>
<dbReference type="SMART" id="SM00239">
    <property type="entry name" value="C2"/>
    <property type="match status" value="1"/>
</dbReference>
<dbReference type="CDD" id="cd00030">
    <property type="entry name" value="C2"/>
    <property type="match status" value="1"/>
</dbReference>
<dbReference type="GO" id="GO:1905515">
    <property type="term" value="P:non-motile cilium assembly"/>
    <property type="evidence" value="ECO:0007669"/>
    <property type="project" value="TreeGrafter"/>
</dbReference>
<dbReference type="GO" id="GO:0046548">
    <property type="term" value="P:retinal rod cell development"/>
    <property type="evidence" value="ECO:0007669"/>
    <property type="project" value="TreeGrafter"/>
</dbReference>
<evidence type="ECO:0000313" key="10">
    <source>
        <dbReference type="Proteomes" id="UP000472267"/>
    </source>
</evidence>
<dbReference type="AlphaFoldDB" id="A0A672FES3"/>
<proteinExistence type="inferred from homology"/>
<evidence type="ECO:0000256" key="4">
    <source>
        <dbReference type="ARBA" id="ARBA00023069"/>
    </source>
</evidence>
<dbReference type="SUPFAM" id="SSF49562">
    <property type="entry name" value="C2 domain (Calcium/lipid-binding domain, CaLB)"/>
    <property type="match status" value="2"/>
</dbReference>
<organism evidence="9 10">
    <name type="scientific">Salarias fasciatus</name>
    <name type="common">Jewelled blenny</name>
    <name type="synonym">Blennius fasciatus</name>
    <dbReference type="NCBI Taxonomy" id="181472"/>
    <lineage>
        <taxon>Eukaryota</taxon>
        <taxon>Metazoa</taxon>
        <taxon>Chordata</taxon>
        <taxon>Craniata</taxon>
        <taxon>Vertebrata</taxon>
        <taxon>Euteleostomi</taxon>
        <taxon>Actinopterygii</taxon>
        <taxon>Neopterygii</taxon>
        <taxon>Teleostei</taxon>
        <taxon>Neoteleostei</taxon>
        <taxon>Acanthomorphata</taxon>
        <taxon>Ovalentaria</taxon>
        <taxon>Blenniimorphae</taxon>
        <taxon>Blenniiformes</taxon>
        <taxon>Blennioidei</taxon>
        <taxon>Blenniidae</taxon>
        <taxon>Salariinae</taxon>
        <taxon>Salarias</taxon>
    </lineage>
</organism>
<evidence type="ECO:0000256" key="5">
    <source>
        <dbReference type="ARBA" id="ARBA00023273"/>
    </source>
</evidence>
<feature type="region of interest" description="Disordered" evidence="7">
    <location>
        <begin position="883"/>
        <end position="912"/>
    </location>
</feature>
<protein>
    <recommendedName>
        <fullName evidence="8">C2 domain-containing protein</fullName>
    </recommendedName>
</protein>
<dbReference type="Pfam" id="PF11618">
    <property type="entry name" value="C2-C2_1"/>
    <property type="match status" value="1"/>
</dbReference>
<sequence>MSSVLDETAADQPVRDFMVNLNPPAAPPAGRGRQDVSQLSRVELEDRFLRQQDETLLLRQQLNDREDKIRKLATKLMRLVKDRRRLERLAAGGAPPPPGTRDVEVEEVVEELQEQVRGLQAEKEGLRRRLLLAKQRPPAPQRPAPYRHVPPRVDSGRRRGQNDEEEPVSGGPPQDCVSSSGSRSPEGSRPAAAPLPRFGHSLLEEARDQIRSLEGVTESQRRRLQEVEGECELLREELKKKEAELQEEVLQVQQQTACRSQISDNVNLIKLQKQLTERSHTVSELESRFLHLQQSQQTLKDSHKAAMLRVDELSAELREERRKNMELEKHLQTSTITRIRMEQVEHHTALDSSLHQGQQLQQQLRLQISELESDLQKKNQMVEQMEAERGRFSLRASRSSSALSFLLREEQEEQEQQEVRRLRAAHTESIQELEKTRKLLTVERRISEGYQAELKATSEKMEAVKAELEEKLERQAKLLDSRAARIRKLEAQLRNVSYGGTTSTSRAAVPGGGQAEDVDESSVLDGDERLLELQVVGATLSPAARRALGDPDASTFCTYAFYRFQLHATPVARGPEPRYGATSRYAVRPDRRFLDYLRRSRLTVALHRADGPDWRTVAGGRLALRQLLEPDGELRDSVELQGSSGDSPYWGSLEVWIRISPPMTETGSAHSVSPALAEPAQVHTSARSGVSSSPSAGLNQLLVSVLGCSGLGSGGSRQPSAFVVYRFWTFEARPTQTVPDCGAPRFDDRRCFPVCVDGELRAYLRSERLLFFVFDDRDERPDRYLGRAGVPLRPLLRGQTLTGEFPLTDASGRHAGLIQVSLQWTLPYAPPPHCRQGGEGEEEEEGEEEQQEEQQQEEEPEVQEEQEDLDTLLRAEQLLPASILDSGSRRGAADEDESQVSEGQLVAASDESEVSEDLPEVCLICSPLQRSDRLRVEIVSLTLRAESRVSRDDSVVRLFVEFSLLDLPTEETPLSLPKPPPGRSANYNYSKVVPVDAQTNMARRRLLRGVLQGRNPSMERIRFTVVSEPPEEEEQERECEDVGVASLRLSELLERRSDVTEESLDVVSVAPGGELLGSLTVSLEALEALQSIMEDQQDQQDQQDGVTV</sequence>
<dbReference type="PROSITE" id="PS50004">
    <property type="entry name" value="C2"/>
    <property type="match status" value="1"/>
</dbReference>
<evidence type="ECO:0000256" key="3">
    <source>
        <dbReference type="ARBA" id="ARBA00023054"/>
    </source>
</evidence>
<dbReference type="InterPro" id="IPR041091">
    <property type="entry name" value="RPGRIP1_C"/>
</dbReference>
<evidence type="ECO:0000256" key="7">
    <source>
        <dbReference type="SAM" id="MobiDB-lite"/>
    </source>
</evidence>
<dbReference type="InterPro" id="IPR000008">
    <property type="entry name" value="C2_dom"/>
</dbReference>
<feature type="region of interest" description="Disordered" evidence="7">
    <location>
        <begin position="1"/>
        <end position="36"/>
    </location>
</feature>
<reference evidence="9" key="2">
    <citation type="submission" date="2025-08" db="UniProtKB">
        <authorList>
            <consortium name="Ensembl"/>
        </authorList>
    </citation>
    <scope>IDENTIFICATION</scope>
</reference>
<dbReference type="Gene3D" id="2.60.40.150">
    <property type="entry name" value="C2 domain"/>
    <property type="match status" value="3"/>
</dbReference>
<evidence type="ECO:0000259" key="8">
    <source>
        <dbReference type="PROSITE" id="PS50004"/>
    </source>
</evidence>
<dbReference type="Proteomes" id="UP000472267">
    <property type="component" value="Chromosome 7"/>
</dbReference>